<name>A0A8J2BHH4_9BACT</name>
<reference evidence="1" key="1">
    <citation type="submission" date="2021-02" db="EMBL/GenBank/DDBJ databases">
        <authorList>
            <person name="Cremers G."/>
            <person name="Picone N."/>
        </authorList>
    </citation>
    <scope>NUCLEOTIDE SEQUENCE</scope>
    <source>
        <strain evidence="1">PQ17</strain>
    </source>
</reference>
<comment type="caution">
    <text evidence="1">The sequence shown here is derived from an EMBL/GenBank/DDBJ whole genome shotgun (WGS) entry which is preliminary data.</text>
</comment>
<proteinExistence type="predicted"/>
<dbReference type="AlphaFoldDB" id="A0A8J2BHH4"/>
<dbReference type="EMBL" id="CAJNOB010000009">
    <property type="protein sequence ID" value="CAF0694777.1"/>
    <property type="molecule type" value="Genomic_DNA"/>
</dbReference>
<sequence>MVRTTIDRLIINSPYEEPKRHWRYDRETRTFELVEGCRPAGYAVATPTSKSFDDPGIFVEVPLVNQIHPRVKAWCEAGLPKRYQYHQTPVGILAQPREAQHTALKIVDARGIESLKVIGLDD</sequence>
<dbReference type="Proteomes" id="UP000663859">
    <property type="component" value="Unassembled WGS sequence"/>
</dbReference>
<evidence type="ECO:0000313" key="1">
    <source>
        <dbReference type="EMBL" id="CAF0694777.1"/>
    </source>
</evidence>
<accession>A0A8J2BHH4</accession>
<keyword evidence="2" id="KW-1185">Reference proteome</keyword>
<gene>
    <name evidence="1" type="ORF">MPNT_170064</name>
</gene>
<evidence type="ECO:0000313" key="2">
    <source>
        <dbReference type="Proteomes" id="UP000663859"/>
    </source>
</evidence>
<protein>
    <submittedName>
        <fullName evidence="1">Uncharacterized protein</fullName>
    </submittedName>
</protein>
<organism evidence="1 2">
    <name type="scientific">Candidatus Methylacidithermus pantelleriae</name>
    <dbReference type="NCBI Taxonomy" id="2744239"/>
    <lineage>
        <taxon>Bacteria</taxon>
        <taxon>Pseudomonadati</taxon>
        <taxon>Verrucomicrobiota</taxon>
        <taxon>Methylacidiphilae</taxon>
        <taxon>Methylacidiphilales</taxon>
        <taxon>Methylacidiphilaceae</taxon>
        <taxon>Candidatus Methylacidithermus</taxon>
    </lineage>
</organism>